<proteinExistence type="predicted"/>
<keyword evidence="3" id="KW-1185">Reference proteome</keyword>
<feature type="non-terminal residue" evidence="2">
    <location>
        <position position="1"/>
    </location>
</feature>
<reference evidence="2" key="1">
    <citation type="submission" date="2020-07" db="EMBL/GenBank/DDBJ databases">
        <authorList>
            <person name="Nieuwenhuis M."/>
            <person name="Van De Peppel L.J.J."/>
        </authorList>
    </citation>
    <scope>NUCLEOTIDE SEQUENCE</scope>
    <source>
        <strain evidence="2">AP01</strain>
        <tissue evidence="2">Mycelium</tissue>
    </source>
</reference>
<feature type="region of interest" description="Disordered" evidence="1">
    <location>
        <begin position="31"/>
        <end position="52"/>
    </location>
</feature>
<dbReference type="EMBL" id="JABCKV010002102">
    <property type="protein sequence ID" value="KAG5639792.1"/>
    <property type="molecule type" value="Genomic_DNA"/>
</dbReference>
<gene>
    <name evidence="2" type="ORF">DXG03_003537</name>
</gene>
<protein>
    <submittedName>
        <fullName evidence="2">Uncharacterized protein</fullName>
    </submittedName>
</protein>
<evidence type="ECO:0000313" key="2">
    <source>
        <dbReference type="EMBL" id="KAG5639792.1"/>
    </source>
</evidence>
<reference evidence="2" key="2">
    <citation type="submission" date="2021-10" db="EMBL/GenBank/DDBJ databases">
        <title>Phylogenomics reveals ancestral predisposition of the termite-cultivated fungus Termitomyces towards a domesticated lifestyle.</title>
        <authorList>
            <person name="Auxier B."/>
            <person name="Grum-Grzhimaylo A."/>
            <person name="Cardenas M.E."/>
            <person name="Lodge J.D."/>
            <person name="Laessoe T."/>
            <person name="Pedersen O."/>
            <person name="Smith M.E."/>
            <person name="Kuyper T.W."/>
            <person name="Franco-Molano E.A."/>
            <person name="Baroni T.J."/>
            <person name="Aanen D.K."/>
        </authorList>
    </citation>
    <scope>NUCLEOTIDE SEQUENCE</scope>
    <source>
        <strain evidence="2">AP01</strain>
        <tissue evidence="2">Mycelium</tissue>
    </source>
</reference>
<dbReference type="AlphaFoldDB" id="A0A9P7G3C2"/>
<comment type="caution">
    <text evidence="2">The sequence shown here is derived from an EMBL/GenBank/DDBJ whole genome shotgun (WGS) entry which is preliminary data.</text>
</comment>
<name>A0A9P7G3C2_9AGAR</name>
<evidence type="ECO:0000313" key="3">
    <source>
        <dbReference type="Proteomes" id="UP000775547"/>
    </source>
</evidence>
<dbReference type="OrthoDB" id="2626017at2759"/>
<accession>A0A9P7G3C2</accession>
<dbReference type="Proteomes" id="UP000775547">
    <property type="component" value="Unassembled WGS sequence"/>
</dbReference>
<organism evidence="2 3">
    <name type="scientific">Asterophora parasitica</name>
    <dbReference type="NCBI Taxonomy" id="117018"/>
    <lineage>
        <taxon>Eukaryota</taxon>
        <taxon>Fungi</taxon>
        <taxon>Dikarya</taxon>
        <taxon>Basidiomycota</taxon>
        <taxon>Agaricomycotina</taxon>
        <taxon>Agaricomycetes</taxon>
        <taxon>Agaricomycetidae</taxon>
        <taxon>Agaricales</taxon>
        <taxon>Tricholomatineae</taxon>
        <taxon>Lyophyllaceae</taxon>
        <taxon>Asterophora</taxon>
    </lineage>
</organism>
<sequence>GAVPTNNGAHTYTLDDMRSKGEIVDAEWASDKVSEVEGKPQVLDREEEGDRHVQRNASVGVKITIDTEIGYDDAPGYHAK</sequence>
<evidence type="ECO:0000256" key="1">
    <source>
        <dbReference type="SAM" id="MobiDB-lite"/>
    </source>
</evidence>